<dbReference type="PROSITE" id="PS50828">
    <property type="entry name" value="SMR"/>
    <property type="match status" value="1"/>
</dbReference>
<dbReference type="EMBL" id="UIDG01000468">
    <property type="protein sequence ID" value="SUS07874.1"/>
    <property type="molecule type" value="Genomic_DNA"/>
</dbReference>
<gene>
    <name evidence="3" type="ORF">DF3PB_520005</name>
</gene>
<feature type="compositionally biased region" description="Low complexity" evidence="1">
    <location>
        <begin position="33"/>
        <end position="42"/>
    </location>
</feature>
<dbReference type="AlphaFoldDB" id="A0A380TJN9"/>
<name>A0A380TJN9_9ZZZZ</name>
<dbReference type="InterPro" id="IPR002625">
    <property type="entry name" value="Smr_dom"/>
</dbReference>
<keyword evidence="3" id="KW-0540">Nuclease</keyword>
<organism evidence="3">
    <name type="scientific">metagenome</name>
    <dbReference type="NCBI Taxonomy" id="256318"/>
    <lineage>
        <taxon>unclassified sequences</taxon>
        <taxon>metagenomes</taxon>
    </lineage>
</organism>
<sequence length="188" mass="20228">MKGDRQGHRGADADDLSAWQRYTRDVRRLGSSARPQALQPLQPVAPAPQLPPRPKAPAVPAVVVAEQKAPGIAPGLDRRTLANLRRGRIPPQATIDLHGMTQAAAHRMLSPFVVRAQADGKRCVLVITGKGYGTEGAIGVLKTAVPRWLNEPPLVARILGFCHAPPALGGEGALLILLRRLRPRMDEI</sequence>
<dbReference type="SUPFAM" id="SSF160443">
    <property type="entry name" value="SMR domain-like"/>
    <property type="match status" value="1"/>
</dbReference>
<evidence type="ECO:0000259" key="2">
    <source>
        <dbReference type="PROSITE" id="PS50828"/>
    </source>
</evidence>
<dbReference type="Gene3D" id="3.30.1370.110">
    <property type="match status" value="1"/>
</dbReference>
<keyword evidence="3" id="KW-0255">Endonuclease</keyword>
<dbReference type="PANTHER" id="PTHR35562">
    <property type="entry name" value="DNA ENDONUCLEASE SMRA-RELATED"/>
    <property type="match status" value="1"/>
</dbReference>
<dbReference type="InterPro" id="IPR036063">
    <property type="entry name" value="Smr_dom_sf"/>
</dbReference>
<protein>
    <submittedName>
        <fullName evidence="3">DNA-nicking endonuclease, Smr domain</fullName>
    </submittedName>
</protein>
<dbReference type="GO" id="GO:0004519">
    <property type="term" value="F:endonuclease activity"/>
    <property type="evidence" value="ECO:0007669"/>
    <property type="project" value="UniProtKB-KW"/>
</dbReference>
<accession>A0A380TJN9</accession>
<feature type="region of interest" description="Disordered" evidence="1">
    <location>
        <begin position="27"/>
        <end position="56"/>
    </location>
</feature>
<evidence type="ECO:0000313" key="3">
    <source>
        <dbReference type="EMBL" id="SUS07874.1"/>
    </source>
</evidence>
<dbReference type="PANTHER" id="PTHR35562:SF2">
    <property type="entry name" value="DNA ENDONUCLEASE SMRA-RELATED"/>
    <property type="match status" value="1"/>
</dbReference>
<feature type="compositionally biased region" description="Pro residues" evidence="1">
    <location>
        <begin position="43"/>
        <end position="56"/>
    </location>
</feature>
<proteinExistence type="predicted"/>
<dbReference type="Pfam" id="PF01713">
    <property type="entry name" value="Smr"/>
    <property type="match status" value="1"/>
</dbReference>
<dbReference type="SMART" id="SM00463">
    <property type="entry name" value="SMR"/>
    <property type="match status" value="1"/>
</dbReference>
<feature type="domain" description="Smr" evidence="2">
    <location>
        <begin position="95"/>
        <end position="179"/>
    </location>
</feature>
<evidence type="ECO:0000256" key="1">
    <source>
        <dbReference type="SAM" id="MobiDB-lite"/>
    </source>
</evidence>
<keyword evidence="3" id="KW-0378">Hydrolase</keyword>
<reference evidence="3" key="1">
    <citation type="submission" date="2018-07" db="EMBL/GenBank/DDBJ databases">
        <authorList>
            <person name="Quirk P.G."/>
            <person name="Krulwich T.A."/>
        </authorList>
    </citation>
    <scope>NUCLEOTIDE SEQUENCE</scope>
</reference>